<dbReference type="Pfam" id="PF13499">
    <property type="entry name" value="EF-hand_7"/>
    <property type="match status" value="1"/>
</dbReference>
<dbReference type="PANTHER" id="PTHR23055">
    <property type="entry name" value="CALCIUM BINDING PROTEINS"/>
    <property type="match status" value="1"/>
</dbReference>
<evidence type="ECO:0000256" key="1">
    <source>
        <dbReference type="ARBA" id="ARBA00022723"/>
    </source>
</evidence>
<dbReference type="PANTHER" id="PTHR23055:SF190">
    <property type="entry name" value="AT17667P-RELATED"/>
    <property type="match status" value="1"/>
</dbReference>
<dbReference type="InParanoid" id="A0A6J1X136"/>
<dbReference type="InterPro" id="IPR002048">
    <property type="entry name" value="EF_hand_dom"/>
</dbReference>
<dbReference type="GeneID" id="113521422"/>
<dbReference type="FunCoup" id="A0A6J1X136">
    <property type="interactions" value="6"/>
</dbReference>
<keyword evidence="1" id="KW-0479">Metal-binding</keyword>
<keyword evidence="2" id="KW-0677">Repeat</keyword>
<gene>
    <name evidence="5" type="primary">LOC113521422</name>
</gene>
<name>A0A6J1X136_GALME</name>
<evidence type="ECO:0000259" key="3">
    <source>
        <dbReference type="PROSITE" id="PS50222"/>
    </source>
</evidence>
<protein>
    <submittedName>
        <fullName evidence="5">Calaxin-like</fullName>
    </submittedName>
</protein>
<dbReference type="InterPro" id="IPR028846">
    <property type="entry name" value="Recoverin"/>
</dbReference>
<accession>A0A6J1X136</accession>
<keyword evidence="4" id="KW-1185">Reference proteome</keyword>
<dbReference type="Proteomes" id="UP001652740">
    <property type="component" value="Unplaced"/>
</dbReference>
<dbReference type="SUPFAM" id="SSF47473">
    <property type="entry name" value="EF-hand"/>
    <property type="match status" value="1"/>
</dbReference>
<feature type="domain" description="EF-hand" evidence="3">
    <location>
        <begin position="159"/>
        <end position="194"/>
    </location>
</feature>
<dbReference type="Gene3D" id="1.10.238.10">
    <property type="entry name" value="EF-hand"/>
    <property type="match status" value="1"/>
</dbReference>
<organism evidence="4 5">
    <name type="scientific">Galleria mellonella</name>
    <name type="common">Greater wax moth</name>
    <dbReference type="NCBI Taxonomy" id="7137"/>
    <lineage>
        <taxon>Eukaryota</taxon>
        <taxon>Metazoa</taxon>
        <taxon>Ecdysozoa</taxon>
        <taxon>Arthropoda</taxon>
        <taxon>Hexapoda</taxon>
        <taxon>Insecta</taxon>
        <taxon>Pterygota</taxon>
        <taxon>Neoptera</taxon>
        <taxon>Endopterygota</taxon>
        <taxon>Lepidoptera</taxon>
        <taxon>Glossata</taxon>
        <taxon>Ditrysia</taxon>
        <taxon>Pyraloidea</taxon>
        <taxon>Pyralidae</taxon>
        <taxon>Galleriinae</taxon>
        <taxon>Galleria</taxon>
    </lineage>
</organism>
<dbReference type="KEGG" id="gmw:113521422"/>
<sequence length="222" mass="25656">MSASLDSALDPMEEIRFRKKHGAMWIDIQKETHFTFDELEQIMVIFFKIQKRDEKPAASDLIPRAHFRDVLHTGLGMTDTYMMERVMVALDRGTSPFVTMATFAKAMSLYLRGDLEERIKYAFTCYDLLGEGSLRRETMYQLMKKSLAKASRDDDVEEAVKELVDIMLKRMDLDLDGVINFKDFHDCVMKTPSLLESLGYCLPERSAVYSFIATWCPAWGKM</sequence>
<proteinExistence type="predicted"/>
<evidence type="ECO:0000256" key="2">
    <source>
        <dbReference type="ARBA" id="ARBA00022737"/>
    </source>
</evidence>
<reference evidence="5" key="1">
    <citation type="submission" date="2025-08" db="UniProtKB">
        <authorList>
            <consortium name="RefSeq"/>
        </authorList>
    </citation>
    <scope>IDENTIFICATION</scope>
    <source>
        <tissue evidence="5">Whole larvae</tissue>
    </source>
</reference>
<dbReference type="InterPro" id="IPR011992">
    <property type="entry name" value="EF-hand-dom_pair"/>
</dbReference>
<evidence type="ECO:0000313" key="5">
    <source>
        <dbReference type="RefSeq" id="XP_026762756.2"/>
    </source>
</evidence>
<evidence type="ECO:0000313" key="4">
    <source>
        <dbReference type="Proteomes" id="UP001652740"/>
    </source>
</evidence>
<dbReference type="AlphaFoldDB" id="A0A6J1X136"/>
<dbReference type="PROSITE" id="PS50222">
    <property type="entry name" value="EF_HAND_2"/>
    <property type="match status" value="1"/>
</dbReference>
<dbReference type="RefSeq" id="XP_026762756.2">
    <property type="nucleotide sequence ID" value="XM_026906955.3"/>
</dbReference>
<dbReference type="GO" id="GO:0005509">
    <property type="term" value="F:calcium ion binding"/>
    <property type="evidence" value="ECO:0007669"/>
    <property type="project" value="InterPro"/>
</dbReference>